<dbReference type="InterPro" id="IPR031868">
    <property type="entry name" value="Phage_clamp_gp62"/>
</dbReference>
<accession>A0A383ASB7</accession>
<dbReference type="Gene3D" id="1.20.272.50">
    <property type="entry name" value="Bacteriophage clamp loader A subunit, A' domain"/>
    <property type="match status" value="1"/>
</dbReference>
<reference evidence="1" key="1">
    <citation type="submission" date="2018-05" db="EMBL/GenBank/DDBJ databases">
        <authorList>
            <person name="Lanie J.A."/>
            <person name="Ng W.-L."/>
            <person name="Kazmierczak K.M."/>
            <person name="Andrzejewski T.M."/>
            <person name="Davidsen T.M."/>
            <person name="Wayne K.J."/>
            <person name="Tettelin H."/>
            <person name="Glass J.I."/>
            <person name="Rusch D."/>
            <person name="Podicherti R."/>
            <person name="Tsui H.-C.T."/>
            <person name="Winkler M.E."/>
        </authorList>
    </citation>
    <scope>NUCLEOTIDE SEQUENCE</scope>
</reference>
<dbReference type="GO" id="GO:0003677">
    <property type="term" value="F:DNA binding"/>
    <property type="evidence" value="ECO:0007669"/>
    <property type="project" value="InterPro"/>
</dbReference>
<protein>
    <recommendedName>
        <fullName evidence="2">DNA polymerase</fullName>
    </recommendedName>
</protein>
<name>A0A383ASB7_9ZZZZ</name>
<evidence type="ECO:0008006" key="2">
    <source>
        <dbReference type="Google" id="ProtNLM"/>
    </source>
</evidence>
<proteinExistence type="predicted"/>
<dbReference type="AlphaFoldDB" id="A0A383ASB7"/>
<dbReference type="EMBL" id="UINC01194155">
    <property type="protein sequence ID" value="SVE10105.1"/>
    <property type="molecule type" value="Genomic_DNA"/>
</dbReference>
<dbReference type="GO" id="GO:0006260">
    <property type="term" value="P:DNA replication"/>
    <property type="evidence" value="ECO:0007669"/>
    <property type="project" value="InterPro"/>
</dbReference>
<gene>
    <name evidence="1" type="ORF">METZ01_LOCUS462959</name>
</gene>
<sequence length="133" mass="15792">MAYELKDYLNAINHTKEPLLDSEDEEWTKKYPPFIVNKCLAPFPDTIQLVNEINQLHHLDKKLQFDFLINSLRPRKRYTPWMKAKKLENLEYVKEFYGYDNEKAKSALDILSDEQISAIKRKLNKGGRNDGRF</sequence>
<evidence type="ECO:0000313" key="1">
    <source>
        <dbReference type="EMBL" id="SVE10105.1"/>
    </source>
</evidence>
<dbReference type="Pfam" id="PF16790">
    <property type="entry name" value="Phage_clamp_A"/>
    <property type="match status" value="1"/>
</dbReference>
<organism evidence="1">
    <name type="scientific">marine metagenome</name>
    <dbReference type="NCBI Taxonomy" id="408172"/>
    <lineage>
        <taxon>unclassified sequences</taxon>
        <taxon>metagenomes</taxon>
        <taxon>ecological metagenomes</taxon>
    </lineage>
</organism>